<reference evidence="2 3" key="1">
    <citation type="journal article" date="2020" name="Microorganisms">
        <title>Reliable Identification of Environmental Pseudomonas Isolates Using the rpoD Gene.</title>
        <authorList>
            <consortium name="The Broad Institute Genome Sequencing Platform"/>
            <person name="Girard L."/>
            <person name="Lood C."/>
            <person name="Rokni-Zadeh H."/>
            <person name="van Noort V."/>
            <person name="Lavigne R."/>
            <person name="De Mot R."/>
        </authorList>
    </citation>
    <scope>NUCLEOTIDE SEQUENCE [LARGE SCALE GENOMIC DNA]</scope>
    <source>
        <strain evidence="2 3">RD9SR1</strain>
    </source>
</reference>
<dbReference type="Proteomes" id="UP000609530">
    <property type="component" value="Unassembled WGS sequence"/>
</dbReference>
<evidence type="ECO:0000313" key="3">
    <source>
        <dbReference type="Proteomes" id="UP000609530"/>
    </source>
</evidence>
<organism evidence="2 3">
    <name type="scientific">Pseudomonas oryzicola</name>
    <dbReference type="NCBI Taxonomy" id="485876"/>
    <lineage>
        <taxon>Bacteria</taxon>
        <taxon>Pseudomonadati</taxon>
        <taxon>Pseudomonadota</taxon>
        <taxon>Gammaproteobacteria</taxon>
        <taxon>Pseudomonadales</taxon>
        <taxon>Pseudomonadaceae</taxon>
        <taxon>Pseudomonas</taxon>
    </lineage>
</organism>
<keyword evidence="3" id="KW-1185">Reference proteome</keyword>
<dbReference type="Gene3D" id="3.40.50.2000">
    <property type="entry name" value="Glycogen Phosphorylase B"/>
    <property type="match status" value="2"/>
</dbReference>
<dbReference type="SUPFAM" id="SSF53756">
    <property type="entry name" value="UDP-Glycosyltransferase/glycogen phosphorylase"/>
    <property type="match status" value="1"/>
</dbReference>
<dbReference type="InterPro" id="IPR050194">
    <property type="entry name" value="Glycosyltransferase_grp1"/>
</dbReference>
<name>A0ABS6QGQ7_9PSED</name>
<evidence type="ECO:0000313" key="2">
    <source>
        <dbReference type="EMBL" id="MBV4493356.1"/>
    </source>
</evidence>
<protein>
    <submittedName>
        <fullName evidence="2">Glycosyltransferase family 4 protein</fullName>
    </submittedName>
</protein>
<sequence>MSMNILILSFYYPPDLSAGSFRTKALVNSLVKDSDKKVTVTVLTTQPSRYQSYTPAASSVEISEAVTVRRIAVGARCGGFLGQAILFSQYAKEVIKFIKGKEYDVVFATSSRMMTATLGSFVARKLNIKLFLDLRDLFIDALPDVFPMRVGCLAAWSLRFLERWTVTKAQSVNLASPGFVNYFKSQYPNMPFTVHTNGIDDIFIENPLLQSKPASTKLNILYAGNIGMGQGLHHIIPQLAAKLSEQAKFTVIGCGSAITQLKSALSQHSVTNVEIIEPVRRTDLIKYYQNADVLFLHLNDMPSLKNVIPSKLFEYAATEKPILGGLSGFSAEFASNNITNIGIFNPCDVESALTALQKLHIGVTDRRDFVSKFSRKQIIKKMANVLLQET</sequence>
<proteinExistence type="predicted"/>
<dbReference type="InterPro" id="IPR001296">
    <property type="entry name" value="Glyco_trans_1"/>
</dbReference>
<dbReference type="CDD" id="cd03794">
    <property type="entry name" value="GT4_WbuB-like"/>
    <property type="match status" value="1"/>
</dbReference>
<gene>
    <name evidence="2" type="ORF">HU760_022505</name>
</gene>
<feature type="domain" description="Glycosyl transferase family 1" evidence="1">
    <location>
        <begin position="214"/>
        <end position="359"/>
    </location>
</feature>
<dbReference type="Pfam" id="PF00534">
    <property type="entry name" value="Glycos_transf_1"/>
    <property type="match status" value="1"/>
</dbReference>
<evidence type="ECO:0000259" key="1">
    <source>
        <dbReference type="Pfam" id="PF00534"/>
    </source>
</evidence>
<accession>A0ABS6QGQ7</accession>
<dbReference type="EMBL" id="JABWRZ020000003">
    <property type="protein sequence ID" value="MBV4493356.1"/>
    <property type="molecule type" value="Genomic_DNA"/>
</dbReference>
<dbReference type="PANTHER" id="PTHR45947">
    <property type="entry name" value="SULFOQUINOVOSYL TRANSFERASE SQD2"/>
    <property type="match status" value="1"/>
</dbReference>
<comment type="caution">
    <text evidence="2">The sequence shown here is derived from an EMBL/GenBank/DDBJ whole genome shotgun (WGS) entry which is preliminary data.</text>
</comment>
<dbReference type="PANTHER" id="PTHR45947:SF3">
    <property type="entry name" value="SULFOQUINOVOSYL TRANSFERASE SQD2"/>
    <property type="match status" value="1"/>
</dbReference>